<proteinExistence type="predicted"/>
<evidence type="ECO:0000259" key="1">
    <source>
        <dbReference type="PROSITE" id="PS50181"/>
    </source>
</evidence>
<protein>
    <recommendedName>
        <fullName evidence="1">F-box domain-containing protein</fullName>
    </recommendedName>
</protein>
<feature type="domain" description="F-box" evidence="1">
    <location>
        <begin position="1"/>
        <end position="43"/>
    </location>
</feature>
<accession>A0A2H3BXJ8</accession>
<dbReference type="InterPro" id="IPR001810">
    <property type="entry name" value="F-box_dom"/>
</dbReference>
<dbReference type="Proteomes" id="UP000218334">
    <property type="component" value="Unassembled WGS sequence"/>
</dbReference>
<dbReference type="SUPFAM" id="SSF81383">
    <property type="entry name" value="F-box domain"/>
    <property type="match status" value="1"/>
</dbReference>
<name>A0A2H3BXJ8_9AGAR</name>
<dbReference type="InterPro" id="IPR036047">
    <property type="entry name" value="F-box-like_dom_sf"/>
</dbReference>
<dbReference type="STRING" id="1076256.A0A2H3BXJ8"/>
<evidence type="ECO:0000313" key="2">
    <source>
        <dbReference type="EMBL" id="PBK69307.1"/>
    </source>
</evidence>
<reference evidence="3" key="1">
    <citation type="journal article" date="2017" name="Nat. Ecol. Evol.">
        <title>Genome expansion and lineage-specific genetic innovations in the forest pathogenic fungi Armillaria.</title>
        <authorList>
            <person name="Sipos G."/>
            <person name="Prasanna A.N."/>
            <person name="Walter M.C."/>
            <person name="O'Connor E."/>
            <person name="Balint B."/>
            <person name="Krizsan K."/>
            <person name="Kiss B."/>
            <person name="Hess J."/>
            <person name="Varga T."/>
            <person name="Slot J."/>
            <person name="Riley R."/>
            <person name="Boka B."/>
            <person name="Rigling D."/>
            <person name="Barry K."/>
            <person name="Lee J."/>
            <person name="Mihaltcheva S."/>
            <person name="LaButti K."/>
            <person name="Lipzen A."/>
            <person name="Waldron R."/>
            <person name="Moloney N.M."/>
            <person name="Sperisen C."/>
            <person name="Kredics L."/>
            <person name="Vagvoelgyi C."/>
            <person name="Patrignani A."/>
            <person name="Fitzpatrick D."/>
            <person name="Nagy I."/>
            <person name="Doyle S."/>
            <person name="Anderson J.B."/>
            <person name="Grigoriev I.V."/>
            <person name="Gueldener U."/>
            <person name="Muensterkoetter M."/>
            <person name="Nagy L.G."/>
        </authorList>
    </citation>
    <scope>NUCLEOTIDE SEQUENCE [LARGE SCALE GENOMIC DNA]</scope>
    <source>
        <strain evidence="3">28-4</strain>
    </source>
</reference>
<keyword evidence="3" id="KW-1185">Reference proteome</keyword>
<evidence type="ECO:0000313" key="3">
    <source>
        <dbReference type="Proteomes" id="UP000218334"/>
    </source>
</evidence>
<gene>
    <name evidence="2" type="ORF">ARMSODRAFT_975056</name>
</gene>
<sequence>MDNLPPELESMVLSNLEAQDLVRYAKTSRLAFERVSDFIYRRYSVCRLLRKFFKTEEGYRRFREVQRRFGVLVSGSQVTGLFVNGVDLFKDSDLDVYVSVKGEKGLEAALEEAGYKLFIDLTKHGDVSQMEDSELLLAMLTDQMILRTKYVDSVIASVKEYHNEDGKVIQVIASHGPPMDIILGFHSSCVMNVIGYNFAYCLYPFATVCAKKSVVHIGSDMNSIRAREKWQNRGWEMVKESTSSRHLDLRTVNRFVGDRYCWRFPCERRLELSDISTNEATRAVDVLGGHSWQLLYPHDADEGFYAIYAWLMFPSFGSCASWRP</sequence>
<dbReference type="PROSITE" id="PS50181">
    <property type="entry name" value="FBOX"/>
    <property type="match status" value="1"/>
</dbReference>
<dbReference type="EMBL" id="KZ293429">
    <property type="protein sequence ID" value="PBK69307.1"/>
    <property type="molecule type" value="Genomic_DNA"/>
</dbReference>
<organism evidence="2 3">
    <name type="scientific">Armillaria solidipes</name>
    <dbReference type="NCBI Taxonomy" id="1076256"/>
    <lineage>
        <taxon>Eukaryota</taxon>
        <taxon>Fungi</taxon>
        <taxon>Dikarya</taxon>
        <taxon>Basidiomycota</taxon>
        <taxon>Agaricomycotina</taxon>
        <taxon>Agaricomycetes</taxon>
        <taxon>Agaricomycetidae</taxon>
        <taxon>Agaricales</taxon>
        <taxon>Marasmiineae</taxon>
        <taxon>Physalacriaceae</taxon>
        <taxon>Armillaria</taxon>
    </lineage>
</organism>
<dbReference type="AlphaFoldDB" id="A0A2H3BXJ8"/>